<evidence type="ECO:0000313" key="4">
    <source>
        <dbReference type="Proteomes" id="UP000277928"/>
    </source>
</evidence>
<keyword evidence="4" id="KW-1185">Reference proteome</keyword>
<feature type="compositionally biased region" description="Basic and acidic residues" evidence="1">
    <location>
        <begin position="111"/>
        <end position="120"/>
    </location>
</feature>
<protein>
    <submittedName>
        <fullName evidence="3">Uncharacterized protein</fullName>
    </submittedName>
</protein>
<dbReference type="EMBL" id="UYRX01001686">
    <property type="protein sequence ID" value="VDM91927.1"/>
    <property type="molecule type" value="Genomic_DNA"/>
</dbReference>
<evidence type="ECO:0000256" key="1">
    <source>
        <dbReference type="SAM" id="MobiDB-lite"/>
    </source>
</evidence>
<dbReference type="Proteomes" id="UP000277928">
    <property type="component" value="Unassembled WGS sequence"/>
</dbReference>
<accession>A0A3P7K5X7</accession>
<feature type="transmembrane region" description="Helical" evidence="2">
    <location>
        <begin position="36"/>
        <end position="55"/>
    </location>
</feature>
<feature type="compositionally biased region" description="Acidic residues" evidence="1">
    <location>
        <begin position="85"/>
        <end position="97"/>
    </location>
</feature>
<reference evidence="3 4" key="1">
    <citation type="submission" date="2018-08" db="EMBL/GenBank/DDBJ databases">
        <authorList>
            <person name="Laetsch R D."/>
            <person name="Stevens L."/>
            <person name="Kumar S."/>
            <person name="Blaxter L. M."/>
        </authorList>
    </citation>
    <scope>NUCLEOTIDE SEQUENCE [LARGE SCALE GENOMIC DNA]</scope>
</reference>
<evidence type="ECO:0000313" key="3">
    <source>
        <dbReference type="EMBL" id="VDM91927.1"/>
    </source>
</evidence>
<keyword evidence="2" id="KW-1133">Transmembrane helix</keyword>
<keyword evidence="2" id="KW-0472">Membrane</keyword>
<organism evidence="3 4">
    <name type="scientific">Litomosoides sigmodontis</name>
    <name type="common">Filarial nematode worm</name>
    <dbReference type="NCBI Taxonomy" id="42156"/>
    <lineage>
        <taxon>Eukaryota</taxon>
        <taxon>Metazoa</taxon>
        <taxon>Ecdysozoa</taxon>
        <taxon>Nematoda</taxon>
        <taxon>Chromadorea</taxon>
        <taxon>Rhabditida</taxon>
        <taxon>Spirurina</taxon>
        <taxon>Spiruromorpha</taxon>
        <taxon>Filarioidea</taxon>
        <taxon>Onchocercidae</taxon>
        <taxon>Litomosoides</taxon>
    </lineage>
</organism>
<keyword evidence="2" id="KW-0812">Transmembrane</keyword>
<name>A0A3P7K5X7_LITSI</name>
<dbReference type="AlphaFoldDB" id="A0A3P7K5X7"/>
<proteinExistence type="predicted"/>
<sequence>MLSEERLNMSIYILQQHRQRCWGHSNSFLAERPSHYGAAVMAEVVAVAVAVPLFLCSLMQLKMCPELPTMVHPTMIAASPTCNPEEAENSDGGESESVDSHDAVMEESETDKDKGYNVLL</sequence>
<feature type="region of interest" description="Disordered" evidence="1">
    <location>
        <begin position="77"/>
        <end position="120"/>
    </location>
</feature>
<gene>
    <name evidence="3" type="ORF">NLS_LOCUS9549</name>
</gene>
<evidence type="ECO:0000256" key="2">
    <source>
        <dbReference type="SAM" id="Phobius"/>
    </source>
</evidence>